<name>W2N8Y8_PHYNI</name>
<accession>W2N8Y8</accession>
<dbReference type="AlphaFoldDB" id="W2N8Y8"/>
<organism evidence="1">
    <name type="scientific">Phytophthora nicotianae</name>
    <name type="common">Potato buckeye rot agent</name>
    <name type="synonym">Phytophthora parasitica</name>
    <dbReference type="NCBI Taxonomy" id="4792"/>
    <lineage>
        <taxon>Eukaryota</taxon>
        <taxon>Sar</taxon>
        <taxon>Stramenopiles</taxon>
        <taxon>Oomycota</taxon>
        <taxon>Peronosporomycetes</taxon>
        <taxon>Peronosporales</taxon>
        <taxon>Peronosporaceae</taxon>
        <taxon>Phytophthora</taxon>
    </lineage>
</organism>
<evidence type="ECO:0008006" key="2">
    <source>
        <dbReference type="Google" id="ProtNLM"/>
    </source>
</evidence>
<gene>
    <name evidence="1" type="ORF">L914_10578</name>
</gene>
<dbReference type="InterPro" id="IPR036397">
    <property type="entry name" value="RNaseH_sf"/>
</dbReference>
<reference evidence="1" key="1">
    <citation type="submission" date="2013-11" db="EMBL/GenBank/DDBJ databases">
        <title>The Genome Sequence of Phytophthora parasitica IAC_01/95.</title>
        <authorList>
            <consortium name="The Broad Institute Genomics Platform"/>
            <person name="Russ C."/>
            <person name="Tyler B."/>
            <person name="Panabieres F."/>
            <person name="Shan W."/>
            <person name="Tripathy S."/>
            <person name="Grunwald N."/>
            <person name="Machado M."/>
            <person name="Johnson C.S."/>
            <person name="Arredondo F."/>
            <person name="Hong C."/>
            <person name="Coffey M."/>
            <person name="Young S.K."/>
            <person name="Zeng Q."/>
            <person name="Gargeya S."/>
            <person name="Fitzgerald M."/>
            <person name="Abouelleil A."/>
            <person name="Alvarado L."/>
            <person name="Chapman S.B."/>
            <person name="Gainer-Dewar J."/>
            <person name="Goldberg J."/>
            <person name="Griggs A."/>
            <person name="Gujja S."/>
            <person name="Hansen M."/>
            <person name="Howarth C."/>
            <person name="Imamovic A."/>
            <person name="Ireland A."/>
            <person name="Larimer J."/>
            <person name="McCowan C."/>
            <person name="Murphy C."/>
            <person name="Pearson M."/>
            <person name="Poon T.W."/>
            <person name="Priest M."/>
            <person name="Roberts A."/>
            <person name="Saif S."/>
            <person name="Shea T."/>
            <person name="Sykes S."/>
            <person name="Wortman J."/>
            <person name="Nusbaum C."/>
            <person name="Birren B."/>
        </authorList>
    </citation>
    <scope>NUCLEOTIDE SEQUENCE [LARGE SCALE GENOMIC DNA]</scope>
    <source>
        <strain evidence="1">IAC_01/95</strain>
    </source>
</reference>
<dbReference type="EMBL" id="KI693465">
    <property type="protein sequence ID" value="ETM44179.1"/>
    <property type="molecule type" value="Genomic_DNA"/>
</dbReference>
<dbReference type="Proteomes" id="UP000054532">
    <property type="component" value="Unassembled WGS sequence"/>
</dbReference>
<protein>
    <recommendedName>
        <fullName evidence="2">Tc1-like transposase DDE domain-containing protein</fullName>
    </recommendedName>
</protein>
<evidence type="ECO:0000313" key="1">
    <source>
        <dbReference type="EMBL" id="ETM44179.1"/>
    </source>
</evidence>
<dbReference type="GO" id="GO:0003676">
    <property type="term" value="F:nucleic acid binding"/>
    <property type="evidence" value="ECO:0007669"/>
    <property type="project" value="InterPro"/>
</dbReference>
<dbReference type="VEuPathDB" id="FungiDB:PPTG_24492"/>
<feature type="non-terminal residue" evidence="1">
    <location>
        <position position="1"/>
    </location>
</feature>
<sequence>GSVKKQESARFVANLYLAALRSEEYEELQPNKVVVVTDNAPAQSNVENLARQDLTADGILGLNKFVVLRLGPYSPMQNPIEGVLELVERKMRRFMAEWKQEFQVSGEYATLTEQRPALMKEAVAMSKGVITHRLVWRYERHCLRHCFQLLDTDFFTSAADIPTPSPQLITISTD</sequence>
<dbReference type="Gene3D" id="3.30.420.10">
    <property type="entry name" value="Ribonuclease H-like superfamily/Ribonuclease H"/>
    <property type="match status" value="1"/>
</dbReference>
<proteinExistence type="predicted"/>